<dbReference type="EMBL" id="CP111024">
    <property type="protein sequence ID" value="WAR23927.1"/>
    <property type="molecule type" value="Genomic_DNA"/>
</dbReference>
<organism evidence="1 2">
    <name type="scientific">Mya arenaria</name>
    <name type="common">Soft-shell clam</name>
    <dbReference type="NCBI Taxonomy" id="6604"/>
    <lineage>
        <taxon>Eukaryota</taxon>
        <taxon>Metazoa</taxon>
        <taxon>Spiralia</taxon>
        <taxon>Lophotrochozoa</taxon>
        <taxon>Mollusca</taxon>
        <taxon>Bivalvia</taxon>
        <taxon>Autobranchia</taxon>
        <taxon>Heteroconchia</taxon>
        <taxon>Euheterodonta</taxon>
        <taxon>Imparidentia</taxon>
        <taxon>Neoheterodontei</taxon>
        <taxon>Myida</taxon>
        <taxon>Myoidea</taxon>
        <taxon>Myidae</taxon>
        <taxon>Mya</taxon>
    </lineage>
</organism>
<accession>A0ABY7FQP5</accession>
<reference evidence="1" key="1">
    <citation type="submission" date="2022-11" db="EMBL/GenBank/DDBJ databases">
        <title>Centuries of genome instability and evolution in soft-shell clam transmissible cancer (bioRxiv).</title>
        <authorList>
            <person name="Hart S.F.M."/>
            <person name="Yonemitsu M.A."/>
            <person name="Giersch R.M."/>
            <person name="Beal B.F."/>
            <person name="Arriagada G."/>
            <person name="Davis B.W."/>
            <person name="Ostrander E.A."/>
            <person name="Goff S.P."/>
            <person name="Metzger M.J."/>
        </authorList>
    </citation>
    <scope>NUCLEOTIDE SEQUENCE</scope>
    <source>
        <strain evidence="1">MELC-2E11</strain>
        <tissue evidence="1">Siphon/mantle</tissue>
    </source>
</reference>
<protein>
    <recommendedName>
        <fullName evidence="3">DDE Tnp4 domain-containing protein</fullName>
    </recommendedName>
</protein>
<name>A0ABY7FQP5_MYAAR</name>
<dbReference type="Proteomes" id="UP001164746">
    <property type="component" value="Chromosome 13"/>
</dbReference>
<sequence length="84" mass="9451">NCLLIYILSARTTWNCKRNVDVRLVPEKESKIIMACAVLHNIAIILGEPEVEGDGVGLDGNVGQQFIGRETGFHTREYIVNQYF</sequence>
<proteinExistence type="predicted"/>
<gene>
    <name evidence="1" type="ORF">MAR_037596</name>
</gene>
<evidence type="ECO:0000313" key="2">
    <source>
        <dbReference type="Proteomes" id="UP001164746"/>
    </source>
</evidence>
<feature type="non-terminal residue" evidence="1">
    <location>
        <position position="1"/>
    </location>
</feature>
<evidence type="ECO:0000313" key="1">
    <source>
        <dbReference type="EMBL" id="WAR23927.1"/>
    </source>
</evidence>
<keyword evidence="2" id="KW-1185">Reference proteome</keyword>
<evidence type="ECO:0008006" key="3">
    <source>
        <dbReference type="Google" id="ProtNLM"/>
    </source>
</evidence>